<accession>A0ABU9YD00</accession>
<dbReference type="Gene3D" id="3.30.420.10">
    <property type="entry name" value="Ribonuclease H-like superfamily/Ribonuclease H"/>
    <property type="match status" value="1"/>
</dbReference>
<sequence>AQARRLLSLAAIYEGATRTEAARLGGVTVQIVRDWVEKFNKDGPPGLIDRKPSGQPPRLAAVHREALAAIIESGPIPATHGVVRWRLIDLMQWLWDEFALSVSKSTLSREVRAMGYRKLSARPRHHAQDPEAIEGFKKGFAAELAKVRATLARDTPIEIWFQDEARIGQKNKITRRWAQRGTRPSAPHDQRTKSAYIFGAICPDQGKGAGLILPFCNTETMSLHLAEITLAVAPGAHAVLLMDQAGWHMTDKLDVPDNISIIPIPSRSPELNPVENIWQFMRDNWLSNRIFTSEKDIVDHCCDAWNKLVDQPWRIMSIGMRGWAKEF</sequence>
<keyword evidence="4" id="KW-1185">Reference proteome</keyword>
<dbReference type="Pfam" id="PF13551">
    <property type="entry name" value="HTH_29"/>
    <property type="match status" value="1"/>
</dbReference>
<evidence type="ECO:0000313" key="3">
    <source>
        <dbReference type="EMBL" id="MEN2793688.1"/>
    </source>
</evidence>
<dbReference type="InterPro" id="IPR025959">
    <property type="entry name" value="Winged_HTH_dom"/>
</dbReference>
<feature type="non-terminal residue" evidence="3">
    <location>
        <position position="1"/>
    </location>
</feature>
<dbReference type="Proteomes" id="UP001419910">
    <property type="component" value="Unassembled WGS sequence"/>
</dbReference>
<organism evidence="3 4">
    <name type="scientific">Sphingomonas oligophenolica</name>
    <dbReference type="NCBI Taxonomy" id="301154"/>
    <lineage>
        <taxon>Bacteria</taxon>
        <taxon>Pseudomonadati</taxon>
        <taxon>Pseudomonadota</taxon>
        <taxon>Alphaproteobacteria</taxon>
        <taxon>Sphingomonadales</taxon>
        <taxon>Sphingomonadaceae</taxon>
        <taxon>Sphingomonas</taxon>
    </lineage>
</organism>
<reference evidence="3 4" key="1">
    <citation type="submission" date="2024-05" db="EMBL/GenBank/DDBJ databases">
        <authorList>
            <person name="Liu Q."/>
            <person name="Xin Y.-H."/>
        </authorList>
    </citation>
    <scope>NUCLEOTIDE SEQUENCE [LARGE SCALE GENOMIC DNA]</scope>
    <source>
        <strain evidence="3 4">CGMCC 1.10181</strain>
    </source>
</reference>
<evidence type="ECO:0000259" key="1">
    <source>
        <dbReference type="Pfam" id="PF13358"/>
    </source>
</evidence>
<dbReference type="SUPFAM" id="SSF46689">
    <property type="entry name" value="Homeodomain-like"/>
    <property type="match status" value="1"/>
</dbReference>
<dbReference type="Pfam" id="PF13592">
    <property type="entry name" value="HTH_33"/>
    <property type="match status" value="1"/>
</dbReference>
<dbReference type="InterPro" id="IPR009057">
    <property type="entry name" value="Homeodomain-like_sf"/>
</dbReference>
<feature type="domain" description="Winged helix-turn helix" evidence="2">
    <location>
        <begin position="82"/>
        <end position="139"/>
    </location>
</feature>
<gene>
    <name evidence="3" type="ORF">ABC974_29030</name>
</gene>
<dbReference type="EMBL" id="JBDIME010000077">
    <property type="protein sequence ID" value="MEN2793688.1"/>
    <property type="molecule type" value="Genomic_DNA"/>
</dbReference>
<proteinExistence type="predicted"/>
<feature type="domain" description="Tc1-like transposase DDE" evidence="1">
    <location>
        <begin position="159"/>
        <end position="296"/>
    </location>
</feature>
<dbReference type="NCBIfam" id="NF033545">
    <property type="entry name" value="transpos_IS630"/>
    <property type="match status" value="1"/>
</dbReference>
<evidence type="ECO:0000259" key="2">
    <source>
        <dbReference type="Pfam" id="PF13592"/>
    </source>
</evidence>
<dbReference type="RefSeq" id="WP_345840616.1">
    <property type="nucleotide sequence ID" value="NZ_JBDIME010000077.1"/>
</dbReference>
<dbReference type="InterPro" id="IPR038717">
    <property type="entry name" value="Tc1-like_DDE_dom"/>
</dbReference>
<comment type="caution">
    <text evidence="3">The sequence shown here is derived from an EMBL/GenBank/DDBJ whole genome shotgun (WGS) entry which is preliminary data.</text>
</comment>
<name>A0ABU9YD00_9SPHN</name>
<protein>
    <submittedName>
        <fullName evidence="3">IS630 family transposase</fullName>
    </submittedName>
</protein>
<evidence type="ECO:0000313" key="4">
    <source>
        <dbReference type="Proteomes" id="UP001419910"/>
    </source>
</evidence>
<dbReference type="InterPro" id="IPR047655">
    <property type="entry name" value="Transpos_IS630-like"/>
</dbReference>
<dbReference type="InterPro" id="IPR036397">
    <property type="entry name" value="RNaseH_sf"/>
</dbReference>
<dbReference type="Pfam" id="PF13358">
    <property type="entry name" value="DDE_3"/>
    <property type="match status" value="1"/>
</dbReference>